<dbReference type="EMBL" id="CP028519">
    <property type="protein sequence ID" value="AVY95694.1"/>
    <property type="molecule type" value="Genomic_DNA"/>
</dbReference>
<evidence type="ECO:0000313" key="2">
    <source>
        <dbReference type="Proteomes" id="UP000244173"/>
    </source>
</evidence>
<reference evidence="1 2" key="1">
    <citation type="submission" date="2018-04" db="EMBL/GenBank/DDBJ databases">
        <title>Denitrifier Microvirgula.</title>
        <authorList>
            <person name="Anderson E."/>
            <person name="Jang J."/>
            <person name="Ishii S."/>
        </authorList>
    </citation>
    <scope>NUCLEOTIDE SEQUENCE [LARGE SCALE GENOMIC DNA]</scope>
    <source>
        <strain evidence="1 2">BE2.4</strain>
    </source>
</reference>
<dbReference type="InterPro" id="IPR006498">
    <property type="entry name" value="Tail_tube"/>
</dbReference>
<dbReference type="NCBIfam" id="TIGR01611">
    <property type="entry name" value="tail_tube"/>
    <property type="match status" value="1"/>
</dbReference>
<name>A0A2S0PE85_9NEIS</name>
<dbReference type="OrthoDB" id="3078668at2"/>
<dbReference type="KEGG" id="maer:DAI18_17830"/>
<organism evidence="1 2">
    <name type="scientific">Microvirgula aerodenitrificans</name>
    <dbReference type="NCBI Taxonomy" id="57480"/>
    <lineage>
        <taxon>Bacteria</taxon>
        <taxon>Pseudomonadati</taxon>
        <taxon>Pseudomonadota</taxon>
        <taxon>Betaproteobacteria</taxon>
        <taxon>Neisseriales</taxon>
        <taxon>Aquaspirillaceae</taxon>
        <taxon>Microvirgula</taxon>
    </lineage>
</organism>
<gene>
    <name evidence="1" type="ORF">DAI18_17830</name>
</gene>
<protein>
    <submittedName>
        <fullName evidence="1">Phage major tail tube protein</fullName>
    </submittedName>
</protein>
<sequence length="167" mass="18267">MIPQTLTNLNLFVDGRGYAAKVMEIQLPKLKRKTEAYRAGGMDAEIDMPVGLEKLEGGFTLSGIDREALSFFGIGDGTQFNGRFHGSMRDQKGTVVAVIVTWRGLLTEVDMGSWKPGDKSETKYTATLSYYKLEVGPVVVYEIDPVNSTRIIDGTDELAAERAAIGL</sequence>
<dbReference type="Pfam" id="PF04985">
    <property type="entry name" value="Phage_tube"/>
    <property type="match status" value="1"/>
</dbReference>
<evidence type="ECO:0000313" key="1">
    <source>
        <dbReference type="EMBL" id="AVY95694.1"/>
    </source>
</evidence>
<dbReference type="Proteomes" id="UP000244173">
    <property type="component" value="Chromosome"/>
</dbReference>
<accession>A0A2S0PE85</accession>
<dbReference type="AlphaFoldDB" id="A0A2S0PE85"/>
<proteinExistence type="predicted"/>
<dbReference type="RefSeq" id="WP_107890087.1">
    <property type="nucleotide sequence ID" value="NZ_CP028519.1"/>
</dbReference>
<keyword evidence="2" id="KW-1185">Reference proteome</keyword>